<dbReference type="OrthoDB" id="5598441at2759"/>
<evidence type="ECO:0000256" key="2">
    <source>
        <dbReference type="ARBA" id="ARBA00022723"/>
    </source>
</evidence>
<organism evidence="9 10">
    <name type="scientific">Cyanidioschyzon merolae (strain NIES-3377 / 10D)</name>
    <name type="common">Unicellular red alga</name>
    <dbReference type="NCBI Taxonomy" id="280699"/>
    <lineage>
        <taxon>Eukaryota</taxon>
        <taxon>Rhodophyta</taxon>
        <taxon>Bangiophyceae</taxon>
        <taxon>Cyanidiales</taxon>
        <taxon>Cyanidiaceae</taxon>
        <taxon>Cyanidioschyzon</taxon>
    </lineage>
</organism>
<evidence type="ECO:0000256" key="3">
    <source>
        <dbReference type="ARBA" id="ARBA00022771"/>
    </source>
</evidence>
<dbReference type="GO" id="GO:0005634">
    <property type="term" value="C:nucleus"/>
    <property type="evidence" value="ECO:0007669"/>
    <property type="project" value="UniProtKB-SubCell"/>
</dbReference>
<feature type="region of interest" description="Disordered" evidence="7">
    <location>
        <begin position="83"/>
        <end position="109"/>
    </location>
</feature>
<reference evidence="9 10" key="2">
    <citation type="journal article" date="2007" name="BMC Biol.">
        <title>A 100%-complete sequence reveals unusually simple genomic features in the hot-spring red alga Cyanidioschyzon merolae.</title>
        <authorList>
            <person name="Nozaki H."/>
            <person name="Takano H."/>
            <person name="Misumi O."/>
            <person name="Terasawa K."/>
            <person name="Matsuzaki M."/>
            <person name="Maruyama S."/>
            <person name="Nishida K."/>
            <person name="Yagisawa F."/>
            <person name="Yoshida Y."/>
            <person name="Fujiwara T."/>
            <person name="Takio S."/>
            <person name="Tamura K."/>
            <person name="Chung S.J."/>
            <person name="Nakamura S."/>
            <person name="Kuroiwa H."/>
            <person name="Tanaka K."/>
            <person name="Sato N."/>
            <person name="Kuroiwa T."/>
        </authorList>
    </citation>
    <scope>NUCLEOTIDE SEQUENCE [LARGE SCALE GENOMIC DNA]</scope>
    <source>
        <strain evidence="9 10">10D</strain>
    </source>
</reference>
<accession>M1UQ61</accession>
<dbReference type="InterPro" id="IPR000571">
    <property type="entry name" value="Znf_CCCH"/>
</dbReference>
<feature type="compositionally biased region" description="Polar residues" evidence="7">
    <location>
        <begin position="347"/>
        <end position="362"/>
    </location>
</feature>
<evidence type="ECO:0000313" key="9">
    <source>
        <dbReference type="EMBL" id="BAM79651.1"/>
    </source>
</evidence>
<keyword evidence="3 6" id="KW-0863">Zinc-finger</keyword>
<dbReference type="RefSeq" id="XP_005535937.1">
    <property type="nucleotide sequence ID" value="XM_005535880.1"/>
</dbReference>
<dbReference type="HOGENOM" id="CLU_687657_0_0_1"/>
<dbReference type="Proteomes" id="UP000007014">
    <property type="component" value="Chromosome 7"/>
</dbReference>
<evidence type="ECO:0000259" key="8">
    <source>
        <dbReference type="PROSITE" id="PS50103"/>
    </source>
</evidence>
<dbReference type="PANTHER" id="PTHR46527:SF1">
    <property type="entry name" value="NUCLEOPORIN NUP42"/>
    <property type="match status" value="1"/>
</dbReference>
<keyword evidence="5" id="KW-0539">Nucleus</keyword>
<evidence type="ECO:0000313" key="10">
    <source>
        <dbReference type="Proteomes" id="UP000007014"/>
    </source>
</evidence>
<dbReference type="SUPFAM" id="SSF90229">
    <property type="entry name" value="CCCH zinc finger"/>
    <property type="match status" value="1"/>
</dbReference>
<keyword evidence="2 6" id="KW-0479">Metal-binding</keyword>
<feature type="zinc finger region" description="C3H1-type" evidence="6">
    <location>
        <begin position="1"/>
        <end position="25"/>
    </location>
</feature>
<dbReference type="OMA" id="FGNSGMN"/>
<dbReference type="EMBL" id="AP006489">
    <property type="protein sequence ID" value="BAM79651.1"/>
    <property type="molecule type" value="Genomic_DNA"/>
</dbReference>
<feature type="domain" description="C3H1-type" evidence="8">
    <location>
        <begin position="1"/>
        <end position="25"/>
    </location>
</feature>
<feature type="compositionally biased region" description="Low complexity" evidence="7">
    <location>
        <begin position="363"/>
        <end position="372"/>
    </location>
</feature>
<dbReference type="Gramene" id="CMG145CT">
    <property type="protein sequence ID" value="CMG145CT"/>
    <property type="gene ID" value="CMG145C"/>
</dbReference>
<dbReference type="PANTHER" id="PTHR46527">
    <property type="entry name" value="NUCLEOPORIN-LIKE PROTEIN 2"/>
    <property type="match status" value="1"/>
</dbReference>
<protein>
    <recommendedName>
        <fullName evidence="8">C3H1-type domain-containing protein</fullName>
    </recommendedName>
</protein>
<feature type="region of interest" description="Disordered" evidence="7">
    <location>
        <begin position="340"/>
        <end position="401"/>
    </location>
</feature>
<evidence type="ECO:0000256" key="5">
    <source>
        <dbReference type="ARBA" id="ARBA00023242"/>
    </source>
</evidence>
<dbReference type="GeneID" id="16993202"/>
<dbReference type="InterPro" id="IPR041367">
    <property type="entry name" value="Znf-CCCH_4"/>
</dbReference>
<keyword evidence="10" id="KW-1185">Reference proteome</keyword>
<sequence>MVVCRYYLQGNCKFGDRCRYEHPPGLGGRASRQQVGPGMPAASGQAGFPASGLPTAGTPAAGGGTWPAVTPNAFNMSGGAPYGVNDSARAPDRGAGSETNQGAGRGNNQRKTLWDWWREGHESGVWPLSCYGNTYAKSSVKGVDVSFEELRADAYAAVHFQGASLAQIEAQEASRVHQALETAQQMLQRQAHRQASRTMQGMSTAPPAAFATAPQPMPSMSSAVNGAFSATGEKAPSTMTRFGTESMMMPSGSGKPPAMATASSFAHPENVSGMYTGTSFQGAGAVPLNAPQNSLDMAQAYQSIVSPYGQPVEAPWSMAVSAGAGFGEPTHRTNESISSMEMGAYPSNGNVEWQSSSGGTVPQQQQQQQQQQLSDQSAQAFAAEHFSRGAVPETPPPSHFC</sequence>
<proteinExistence type="predicted"/>
<dbReference type="GO" id="GO:0008270">
    <property type="term" value="F:zinc ion binding"/>
    <property type="evidence" value="ECO:0007669"/>
    <property type="project" value="UniProtKB-KW"/>
</dbReference>
<dbReference type="InterPro" id="IPR051767">
    <property type="entry name" value="Nucleoporin_NUP42"/>
</dbReference>
<evidence type="ECO:0000256" key="4">
    <source>
        <dbReference type="ARBA" id="ARBA00022833"/>
    </source>
</evidence>
<dbReference type="SMART" id="SM00356">
    <property type="entry name" value="ZnF_C3H1"/>
    <property type="match status" value="1"/>
</dbReference>
<feature type="region of interest" description="Disordered" evidence="7">
    <location>
        <begin position="25"/>
        <end position="46"/>
    </location>
</feature>
<evidence type="ECO:0000256" key="1">
    <source>
        <dbReference type="ARBA" id="ARBA00004123"/>
    </source>
</evidence>
<dbReference type="AlphaFoldDB" id="M1UQ61"/>
<dbReference type="Gene3D" id="4.10.1000.10">
    <property type="entry name" value="Zinc finger, CCCH-type"/>
    <property type="match status" value="1"/>
</dbReference>
<evidence type="ECO:0000256" key="6">
    <source>
        <dbReference type="PROSITE-ProRule" id="PRU00723"/>
    </source>
</evidence>
<reference evidence="9 10" key="1">
    <citation type="journal article" date="2004" name="Nature">
        <title>Genome sequence of the ultrasmall unicellular red alga Cyanidioschyzon merolae 10D.</title>
        <authorList>
            <person name="Matsuzaki M."/>
            <person name="Misumi O."/>
            <person name="Shin-i T."/>
            <person name="Maruyama S."/>
            <person name="Takahara M."/>
            <person name="Miyagishima S."/>
            <person name="Mori T."/>
            <person name="Nishida K."/>
            <person name="Yagisawa F."/>
            <person name="Nishida K."/>
            <person name="Yoshida Y."/>
            <person name="Nishimura Y."/>
            <person name="Nakao S."/>
            <person name="Kobayashi T."/>
            <person name="Momoyama Y."/>
            <person name="Higashiyama T."/>
            <person name="Minoda A."/>
            <person name="Sano M."/>
            <person name="Nomoto H."/>
            <person name="Oishi K."/>
            <person name="Hayashi H."/>
            <person name="Ohta F."/>
            <person name="Nishizaka S."/>
            <person name="Haga S."/>
            <person name="Miura S."/>
            <person name="Morishita T."/>
            <person name="Kabeya Y."/>
            <person name="Terasawa K."/>
            <person name="Suzuki Y."/>
            <person name="Ishii Y."/>
            <person name="Asakawa S."/>
            <person name="Takano H."/>
            <person name="Ohta N."/>
            <person name="Kuroiwa H."/>
            <person name="Tanaka K."/>
            <person name="Shimizu N."/>
            <person name="Sugano S."/>
            <person name="Sato N."/>
            <person name="Nozaki H."/>
            <person name="Ogasawara N."/>
            <person name="Kohara Y."/>
            <person name="Kuroiwa T."/>
        </authorList>
    </citation>
    <scope>NUCLEOTIDE SEQUENCE [LARGE SCALE GENOMIC DNA]</scope>
    <source>
        <strain evidence="9 10">10D</strain>
    </source>
</reference>
<dbReference type="Pfam" id="PF18044">
    <property type="entry name" value="zf-CCCH_4"/>
    <property type="match status" value="1"/>
</dbReference>
<dbReference type="PROSITE" id="PS50103">
    <property type="entry name" value="ZF_C3H1"/>
    <property type="match status" value="1"/>
</dbReference>
<name>M1UQ61_CYAM1</name>
<dbReference type="InterPro" id="IPR036855">
    <property type="entry name" value="Znf_CCCH_sf"/>
</dbReference>
<gene>
    <name evidence="9" type="ORF">CYME_CMG145C</name>
</gene>
<dbReference type="KEGG" id="cme:CYME_CMG145C"/>
<feature type="compositionally biased region" description="Polar residues" evidence="7">
    <location>
        <begin position="97"/>
        <end position="109"/>
    </location>
</feature>
<keyword evidence="4 6" id="KW-0862">Zinc</keyword>
<comment type="subcellular location">
    <subcellularLocation>
        <location evidence="1">Nucleus</location>
    </subcellularLocation>
</comment>
<evidence type="ECO:0000256" key="7">
    <source>
        <dbReference type="SAM" id="MobiDB-lite"/>
    </source>
</evidence>